<feature type="domain" description="Paired" evidence="2">
    <location>
        <begin position="1"/>
        <end position="121"/>
    </location>
</feature>
<keyword evidence="1" id="KW-0563">Paired box</keyword>
<accession>A0A0C2W6P7</accession>
<keyword evidence="4" id="KW-1185">Reference proteome</keyword>
<dbReference type="PANTHER" id="PTHR48472">
    <property type="entry name" value="TC1-LIKE TRANSPOSASE DDE DOMAIN-CONTAINING PROTEIN"/>
    <property type="match status" value="1"/>
</dbReference>
<dbReference type="PANTHER" id="PTHR48472:SF1">
    <property type="entry name" value="TC1-LIKE TRANSPOSASE DDE DOMAIN-CONTAINING PROTEIN"/>
    <property type="match status" value="1"/>
</dbReference>
<dbReference type="SUPFAM" id="SSF46689">
    <property type="entry name" value="Homeodomain-like"/>
    <property type="match status" value="1"/>
</dbReference>
<evidence type="ECO:0000259" key="2">
    <source>
        <dbReference type="PROSITE" id="PS51057"/>
    </source>
</evidence>
<dbReference type="Proteomes" id="UP000054549">
    <property type="component" value="Unassembled WGS sequence"/>
</dbReference>
<dbReference type="InterPro" id="IPR036388">
    <property type="entry name" value="WH-like_DNA-bd_sf"/>
</dbReference>
<evidence type="ECO:0000313" key="4">
    <source>
        <dbReference type="Proteomes" id="UP000054549"/>
    </source>
</evidence>
<dbReference type="EMBL" id="KN818398">
    <property type="protein sequence ID" value="KIL56822.1"/>
    <property type="molecule type" value="Genomic_DNA"/>
</dbReference>
<name>A0A0C2W6P7_AMAMK</name>
<dbReference type="InParanoid" id="A0A0C2W6P7"/>
<dbReference type="GO" id="GO:0003677">
    <property type="term" value="F:DNA binding"/>
    <property type="evidence" value="ECO:0007669"/>
    <property type="project" value="InterPro"/>
</dbReference>
<dbReference type="InterPro" id="IPR009057">
    <property type="entry name" value="Homeodomain-like_sf"/>
</dbReference>
<dbReference type="PROSITE" id="PS51057">
    <property type="entry name" value="PAIRED_2"/>
    <property type="match status" value="1"/>
</dbReference>
<proteinExistence type="predicted"/>
<gene>
    <name evidence="3" type="ORF">M378DRAFT_40850</name>
</gene>
<protein>
    <recommendedName>
        <fullName evidence="2">Paired domain-containing protein</fullName>
    </recommendedName>
</protein>
<organism evidence="3 4">
    <name type="scientific">Amanita muscaria (strain Koide BX008)</name>
    <dbReference type="NCBI Taxonomy" id="946122"/>
    <lineage>
        <taxon>Eukaryota</taxon>
        <taxon>Fungi</taxon>
        <taxon>Dikarya</taxon>
        <taxon>Basidiomycota</taxon>
        <taxon>Agaricomycotina</taxon>
        <taxon>Agaricomycetes</taxon>
        <taxon>Agaricomycetidae</taxon>
        <taxon>Agaricales</taxon>
        <taxon>Pluteineae</taxon>
        <taxon>Amanitaceae</taxon>
        <taxon>Amanita</taxon>
    </lineage>
</organism>
<evidence type="ECO:0000313" key="3">
    <source>
        <dbReference type="EMBL" id="KIL56822.1"/>
    </source>
</evidence>
<dbReference type="HOGENOM" id="CLU_056788_1_8_1"/>
<dbReference type="AlphaFoldDB" id="A0A0C2W6P7"/>
<evidence type="ECO:0000256" key="1">
    <source>
        <dbReference type="ARBA" id="ARBA00022724"/>
    </source>
</evidence>
<dbReference type="GO" id="GO:0006355">
    <property type="term" value="P:regulation of DNA-templated transcription"/>
    <property type="evidence" value="ECO:0007669"/>
    <property type="project" value="InterPro"/>
</dbReference>
<reference evidence="3 4" key="1">
    <citation type="submission" date="2014-04" db="EMBL/GenBank/DDBJ databases">
        <title>Evolutionary Origins and Diversification of the Mycorrhizal Mutualists.</title>
        <authorList>
            <consortium name="DOE Joint Genome Institute"/>
            <consortium name="Mycorrhizal Genomics Consortium"/>
            <person name="Kohler A."/>
            <person name="Kuo A."/>
            <person name="Nagy L.G."/>
            <person name="Floudas D."/>
            <person name="Copeland A."/>
            <person name="Barry K.W."/>
            <person name="Cichocki N."/>
            <person name="Veneault-Fourrey C."/>
            <person name="LaButti K."/>
            <person name="Lindquist E.A."/>
            <person name="Lipzen A."/>
            <person name="Lundell T."/>
            <person name="Morin E."/>
            <person name="Murat C."/>
            <person name="Riley R."/>
            <person name="Ohm R."/>
            <person name="Sun H."/>
            <person name="Tunlid A."/>
            <person name="Henrissat B."/>
            <person name="Grigoriev I.V."/>
            <person name="Hibbett D.S."/>
            <person name="Martin F."/>
        </authorList>
    </citation>
    <scope>NUCLEOTIDE SEQUENCE [LARGE SCALE GENOMIC DNA]</scope>
    <source>
        <strain evidence="3 4">Koide BX008</strain>
    </source>
</reference>
<dbReference type="OrthoDB" id="2266637at2759"/>
<dbReference type="STRING" id="946122.A0A0C2W6P7"/>
<sequence length="146" mass="16960">MVYRKISPDMKHRALQLVDEGWEMEDVADILGVTSKSIRRWTDNYDNHGRVDPPSVLRGRPRILNSQMISDIHNLIRENPTLFLDEIGEWLALYHDQPISTTALHDNLRELGLTHKILRKAAAERDDVARAEWLIHITSNYTAHQM</sequence>
<dbReference type="Gene3D" id="1.10.10.10">
    <property type="entry name" value="Winged helix-like DNA-binding domain superfamily/Winged helix DNA-binding domain"/>
    <property type="match status" value="1"/>
</dbReference>
<feature type="non-terminal residue" evidence="3">
    <location>
        <position position="146"/>
    </location>
</feature>
<dbReference type="InterPro" id="IPR001523">
    <property type="entry name" value="Paired_dom"/>
</dbReference>
<dbReference type="Pfam" id="PF13384">
    <property type="entry name" value="HTH_23"/>
    <property type="match status" value="1"/>
</dbReference>